<dbReference type="InterPro" id="IPR035906">
    <property type="entry name" value="MetI-like_sf"/>
</dbReference>
<dbReference type="InParanoid" id="A0A0D2GM46"/>
<dbReference type="GO" id="GO:0005886">
    <property type="term" value="C:plasma membrane"/>
    <property type="evidence" value="ECO:0007669"/>
    <property type="project" value="UniProtKB-SubCell"/>
</dbReference>
<dbReference type="InterPro" id="IPR025966">
    <property type="entry name" value="OppC_N"/>
</dbReference>
<dbReference type="InterPro" id="IPR050366">
    <property type="entry name" value="BP-dependent_transpt_permease"/>
</dbReference>
<dbReference type="PATRIC" id="fig|1429043.3.peg.14"/>
<dbReference type="PANTHER" id="PTHR43386:SF26">
    <property type="entry name" value="ABC TRANSPORTER PERMEASE PROTEIN"/>
    <property type="match status" value="1"/>
</dbReference>
<feature type="transmembrane region" description="Helical" evidence="7">
    <location>
        <begin position="257"/>
        <end position="279"/>
    </location>
</feature>
<feature type="transmembrane region" description="Helical" evidence="7">
    <location>
        <begin position="206"/>
        <end position="237"/>
    </location>
</feature>
<sequence length="292" mass="32078">MISPQWIEFWQEFRESKSAMFGLFLTVLFIIVAVFASVLSPQNPYDLTQLFLENSNLAPTLFSEWSYSHFMLGSDGQGRDLYSAILYGLRVSLYVGLASTILSAAFGTLMGLVAGYMGGRTDAFIMRIADIQLSFPAILIALVIMSIWGQGLFKIIIAISVVNWVFYARTARGSTLAEREKDYVDAARSSGISDTAIMLREVLPNIVAPIIVIGTVRVANSIILESTLSFLGLGVPITEPSLGSLIYEGYQVLFSGFWWASVLPGLALMGVVLGINLLGDRLRDVLNPRLKR</sequence>
<dbReference type="Gene3D" id="1.10.3720.10">
    <property type="entry name" value="MetI-like"/>
    <property type="match status" value="1"/>
</dbReference>
<comment type="similarity">
    <text evidence="7">Belongs to the binding-protein-dependent transport system permease family.</text>
</comment>
<keyword evidence="4 7" id="KW-0812">Transmembrane</keyword>
<keyword evidence="2 7" id="KW-0813">Transport</keyword>
<dbReference type="AlphaFoldDB" id="A0A0D2GM46"/>
<dbReference type="SUPFAM" id="SSF161098">
    <property type="entry name" value="MetI-like"/>
    <property type="match status" value="1"/>
</dbReference>
<feature type="domain" description="ABC transmembrane type-1" evidence="8">
    <location>
        <begin position="89"/>
        <end position="279"/>
    </location>
</feature>
<dbReference type="Pfam" id="PF12911">
    <property type="entry name" value="OppC_N"/>
    <property type="match status" value="1"/>
</dbReference>
<evidence type="ECO:0000256" key="3">
    <source>
        <dbReference type="ARBA" id="ARBA00022475"/>
    </source>
</evidence>
<dbReference type="EMBL" id="AZAC01000001">
    <property type="protein sequence ID" value="KIX15782.1"/>
    <property type="molecule type" value="Genomic_DNA"/>
</dbReference>
<evidence type="ECO:0000256" key="4">
    <source>
        <dbReference type="ARBA" id="ARBA00022692"/>
    </source>
</evidence>
<comment type="subcellular location">
    <subcellularLocation>
        <location evidence="1 7">Cell membrane</location>
        <topology evidence="1 7">Multi-pass membrane protein</topology>
    </subcellularLocation>
</comment>
<dbReference type="PROSITE" id="PS50928">
    <property type="entry name" value="ABC_TM1"/>
    <property type="match status" value="1"/>
</dbReference>
<evidence type="ECO:0000259" key="8">
    <source>
        <dbReference type="PROSITE" id="PS50928"/>
    </source>
</evidence>
<keyword evidence="5 7" id="KW-1133">Transmembrane helix</keyword>
<evidence type="ECO:0000256" key="5">
    <source>
        <dbReference type="ARBA" id="ARBA00022989"/>
    </source>
</evidence>
<gene>
    <name evidence="9" type="ORF">X474_00065</name>
</gene>
<evidence type="ECO:0000256" key="6">
    <source>
        <dbReference type="ARBA" id="ARBA00023136"/>
    </source>
</evidence>
<dbReference type="Proteomes" id="UP000032233">
    <property type="component" value="Unassembled WGS sequence"/>
</dbReference>
<dbReference type="CDD" id="cd06261">
    <property type="entry name" value="TM_PBP2"/>
    <property type="match status" value="1"/>
</dbReference>
<protein>
    <submittedName>
        <fullName evidence="9">Peptide ABC transporter permease</fullName>
    </submittedName>
</protein>
<feature type="transmembrane region" description="Helical" evidence="7">
    <location>
        <begin position="91"/>
        <end position="116"/>
    </location>
</feature>
<comment type="caution">
    <text evidence="9">The sequence shown here is derived from an EMBL/GenBank/DDBJ whole genome shotgun (WGS) entry which is preliminary data.</text>
</comment>
<dbReference type="GO" id="GO:0055085">
    <property type="term" value="P:transmembrane transport"/>
    <property type="evidence" value="ECO:0007669"/>
    <property type="project" value="InterPro"/>
</dbReference>
<evidence type="ECO:0000313" key="10">
    <source>
        <dbReference type="Proteomes" id="UP000032233"/>
    </source>
</evidence>
<feature type="transmembrane region" description="Helical" evidence="7">
    <location>
        <begin position="128"/>
        <end position="149"/>
    </location>
</feature>
<name>A0A0D2GM46_9BACT</name>
<dbReference type="STRING" id="1429043.X474_00065"/>
<keyword evidence="3" id="KW-1003">Cell membrane</keyword>
<feature type="transmembrane region" description="Helical" evidence="7">
    <location>
        <begin position="21"/>
        <end position="40"/>
    </location>
</feature>
<organism evidence="9 10">
    <name type="scientific">Dethiosulfatarculus sandiegensis</name>
    <dbReference type="NCBI Taxonomy" id="1429043"/>
    <lineage>
        <taxon>Bacteria</taxon>
        <taxon>Pseudomonadati</taxon>
        <taxon>Thermodesulfobacteriota</taxon>
        <taxon>Desulfarculia</taxon>
        <taxon>Desulfarculales</taxon>
        <taxon>Desulfarculaceae</taxon>
        <taxon>Dethiosulfatarculus</taxon>
    </lineage>
</organism>
<dbReference type="RefSeq" id="WP_044346036.1">
    <property type="nucleotide sequence ID" value="NZ_AZAC01000001.1"/>
</dbReference>
<evidence type="ECO:0000313" key="9">
    <source>
        <dbReference type="EMBL" id="KIX15782.1"/>
    </source>
</evidence>
<dbReference type="PANTHER" id="PTHR43386">
    <property type="entry name" value="OLIGOPEPTIDE TRANSPORT SYSTEM PERMEASE PROTEIN APPC"/>
    <property type="match status" value="1"/>
</dbReference>
<evidence type="ECO:0000256" key="7">
    <source>
        <dbReference type="RuleBase" id="RU363032"/>
    </source>
</evidence>
<accession>A0A0D2GM46</accession>
<proteinExistence type="inferred from homology"/>
<evidence type="ECO:0000256" key="1">
    <source>
        <dbReference type="ARBA" id="ARBA00004651"/>
    </source>
</evidence>
<dbReference type="InterPro" id="IPR000515">
    <property type="entry name" value="MetI-like"/>
</dbReference>
<dbReference type="Pfam" id="PF00528">
    <property type="entry name" value="BPD_transp_1"/>
    <property type="match status" value="1"/>
</dbReference>
<keyword evidence="10" id="KW-1185">Reference proteome</keyword>
<feature type="transmembrane region" description="Helical" evidence="7">
    <location>
        <begin position="155"/>
        <end position="171"/>
    </location>
</feature>
<reference evidence="9 10" key="1">
    <citation type="submission" date="2013-11" db="EMBL/GenBank/DDBJ databases">
        <title>Metagenomic analysis of a methanogenic consortium involved in long chain n-alkane degradation.</title>
        <authorList>
            <person name="Davidova I.A."/>
            <person name="Callaghan A.V."/>
            <person name="Wawrik B."/>
            <person name="Pruitt S."/>
            <person name="Marks C."/>
            <person name="Duncan K.E."/>
            <person name="Suflita J.M."/>
        </authorList>
    </citation>
    <scope>NUCLEOTIDE SEQUENCE [LARGE SCALE GENOMIC DNA]</scope>
    <source>
        <strain evidence="9 10">SPR</strain>
    </source>
</reference>
<evidence type="ECO:0000256" key="2">
    <source>
        <dbReference type="ARBA" id="ARBA00022448"/>
    </source>
</evidence>
<keyword evidence="6 7" id="KW-0472">Membrane</keyword>